<dbReference type="NCBIfam" id="TIGR00158">
    <property type="entry name" value="L9"/>
    <property type="match status" value="1"/>
</dbReference>
<dbReference type="GO" id="GO:0006412">
    <property type="term" value="P:translation"/>
    <property type="evidence" value="ECO:0007669"/>
    <property type="project" value="UniProtKB-UniRule"/>
</dbReference>
<name>A0A1E5IGL1_ENDTX</name>
<dbReference type="GO" id="GO:0005840">
    <property type="term" value="C:ribosome"/>
    <property type="evidence" value="ECO:0007669"/>
    <property type="project" value="UniProtKB-KW"/>
</dbReference>
<sequence length="149" mass="16878">MKVILKSDINNVGRQGEIKEVSAGFARNYLIPQSLVMEVNDINLKIWERERGRLEKHREETINSAKEIASKMGTSKFVIKVKTGENGKIFGSITAANLAKIFENNGFKVNKRNILLSYNIKEIGDHEMSVRLHPEVVAKIKLSVINEKE</sequence>
<dbReference type="InterPro" id="IPR000244">
    <property type="entry name" value="Ribosomal_bL9"/>
</dbReference>
<feature type="domain" description="Ribosomal protein L9" evidence="8">
    <location>
        <begin position="1"/>
        <end position="46"/>
    </location>
</feature>
<dbReference type="AlphaFoldDB" id="A0A1E5IGL1"/>
<keyword evidence="2 7" id="KW-0699">rRNA-binding</keyword>
<dbReference type="HAMAP" id="MF_00503">
    <property type="entry name" value="Ribosomal_bL9"/>
    <property type="match status" value="1"/>
</dbReference>
<evidence type="ECO:0000259" key="9">
    <source>
        <dbReference type="Pfam" id="PF03948"/>
    </source>
</evidence>
<accession>A0A1E5IGL1</accession>
<evidence type="ECO:0000256" key="5">
    <source>
        <dbReference type="ARBA" id="ARBA00023274"/>
    </source>
</evidence>
<evidence type="ECO:0000256" key="6">
    <source>
        <dbReference type="ARBA" id="ARBA00035292"/>
    </source>
</evidence>
<keyword evidence="5 7" id="KW-0687">Ribonucleoprotein</keyword>
<dbReference type="InterPro" id="IPR020069">
    <property type="entry name" value="Ribosomal_bL9_C"/>
</dbReference>
<dbReference type="PANTHER" id="PTHR21368">
    <property type="entry name" value="50S RIBOSOMAL PROTEIN L9"/>
    <property type="match status" value="1"/>
</dbReference>
<dbReference type="InterPro" id="IPR036791">
    <property type="entry name" value="Ribosomal_bL9_C_sf"/>
</dbReference>
<comment type="function">
    <text evidence="7">Binds to the 23S rRNA.</text>
</comment>
<evidence type="ECO:0000259" key="8">
    <source>
        <dbReference type="Pfam" id="PF01281"/>
    </source>
</evidence>
<organism evidence="10 11">
    <name type="scientific">Endomicrobium trichonymphae</name>
    <dbReference type="NCBI Taxonomy" id="1408204"/>
    <lineage>
        <taxon>Bacteria</taxon>
        <taxon>Pseudomonadati</taxon>
        <taxon>Elusimicrobiota</taxon>
        <taxon>Endomicrobiia</taxon>
        <taxon>Endomicrobiales</taxon>
        <taxon>Endomicrobiaceae</taxon>
        <taxon>Candidatus Endomicrobiellum</taxon>
    </lineage>
</organism>
<reference evidence="10 11" key="1">
    <citation type="submission" date="2015-11" db="EMBL/GenBank/DDBJ databases">
        <title>Evidence for parallel genomic evolution in an endosymbiosis of termite gut flagellates.</title>
        <authorList>
            <person name="Zheng H."/>
        </authorList>
    </citation>
    <scope>NUCLEOTIDE SEQUENCE [LARGE SCALE GENOMIC DNA]</scope>
    <source>
        <strain evidence="10 11">CET450</strain>
    </source>
</reference>
<dbReference type="SUPFAM" id="SSF55653">
    <property type="entry name" value="Ribosomal protein L9 C-domain"/>
    <property type="match status" value="1"/>
</dbReference>
<keyword evidence="4 7" id="KW-0689">Ribosomal protein</keyword>
<dbReference type="InterPro" id="IPR036935">
    <property type="entry name" value="Ribosomal_bL9_N_sf"/>
</dbReference>
<dbReference type="GO" id="GO:0003735">
    <property type="term" value="F:structural constituent of ribosome"/>
    <property type="evidence" value="ECO:0007669"/>
    <property type="project" value="InterPro"/>
</dbReference>
<protein>
    <recommendedName>
        <fullName evidence="6 7">Large ribosomal subunit protein bL9</fullName>
    </recommendedName>
</protein>
<dbReference type="InterPro" id="IPR009027">
    <property type="entry name" value="Ribosomal_bL9/RNase_H1_N"/>
</dbReference>
<dbReference type="InterPro" id="IPR020594">
    <property type="entry name" value="Ribosomal_bL9_bac/chp"/>
</dbReference>
<gene>
    <name evidence="7" type="primary">rplI</name>
    <name evidence="10" type="ORF">ATZ36_08400</name>
</gene>
<evidence type="ECO:0000256" key="7">
    <source>
        <dbReference type="HAMAP-Rule" id="MF_00503"/>
    </source>
</evidence>
<comment type="similarity">
    <text evidence="1 7">Belongs to the bacterial ribosomal protein bL9 family.</text>
</comment>
<evidence type="ECO:0000256" key="4">
    <source>
        <dbReference type="ARBA" id="ARBA00022980"/>
    </source>
</evidence>
<dbReference type="GO" id="GO:0019843">
    <property type="term" value="F:rRNA binding"/>
    <property type="evidence" value="ECO:0007669"/>
    <property type="project" value="UniProtKB-UniRule"/>
</dbReference>
<dbReference type="EMBL" id="LNVX01000625">
    <property type="protein sequence ID" value="OEG69627.1"/>
    <property type="molecule type" value="Genomic_DNA"/>
</dbReference>
<evidence type="ECO:0000256" key="2">
    <source>
        <dbReference type="ARBA" id="ARBA00022730"/>
    </source>
</evidence>
<keyword evidence="11" id="KW-1185">Reference proteome</keyword>
<dbReference type="SUPFAM" id="SSF55658">
    <property type="entry name" value="L9 N-domain-like"/>
    <property type="match status" value="1"/>
</dbReference>
<dbReference type="InterPro" id="IPR020070">
    <property type="entry name" value="Ribosomal_bL9_N"/>
</dbReference>
<dbReference type="Pfam" id="PF03948">
    <property type="entry name" value="Ribosomal_L9_C"/>
    <property type="match status" value="1"/>
</dbReference>
<evidence type="ECO:0000313" key="11">
    <source>
        <dbReference type="Proteomes" id="UP000095237"/>
    </source>
</evidence>
<evidence type="ECO:0000256" key="1">
    <source>
        <dbReference type="ARBA" id="ARBA00010605"/>
    </source>
</evidence>
<dbReference type="Proteomes" id="UP000095237">
    <property type="component" value="Unassembled WGS sequence"/>
</dbReference>
<evidence type="ECO:0000256" key="3">
    <source>
        <dbReference type="ARBA" id="ARBA00022884"/>
    </source>
</evidence>
<dbReference type="Gene3D" id="3.10.430.100">
    <property type="entry name" value="Ribosomal protein L9, C-terminal domain"/>
    <property type="match status" value="1"/>
</dbReference>
<proteinExistence type="inferred from homology"/>
<feature type="domain" description="Large ribosomal subunit protein bL9 C-terminal" evidence="9">
    <location>
        <begin position="64"/>
        <end position="145"/>
    </location>
</feature>
<dbReference type="Pfam" id="PF01281">
    <property type="entry name" value="Ribosomal_L9_N"/>
    <property type="match status" value="1"/>
</dbReference>
<keyword evidence="3 7" id="KW-0694">RNA-binding</keyword>
<dbReference type="GO" id="GO:1990904">
    <property type="term" value="C:ribonucleoprotein complex"/>
    <property type="evidence" value="ECO:0007669"/>
    <property type="project" value="UniProtKB-KW"/>
</dbReference>
<dbReference type="Gene3D" id="3.40.5.10">
    <property type="entry name" value="Ribosomal protein L9, N-terminal domain"/>
    <property type="match status" value="1"/>
</dbReference>
<evidence type="ECO:0000313" key="10">
    <source>
        <dbReference type="EMBL" id="OEG69627.1"/>
    </source>
</evidence>
<comment type="caution">
    <text evidence="10">The sequence shown here is derived from an EMBL/GenBank/DDBJ whole genome shotgun (WGS) entry which is preliminary data.</text>
</comment>